<comment type="caution">
    <text evidence="1">The sequence shown here is derived from an EMBL/GenBank/DDBJ whole genome shotgun (WGS) entry which is preliminary data.</text>
</comment>
<gene>
    <name evidence="1" type="ORF">CAMGR0001_0451</name>
</gene>
<protein>
    <submittedName>
        <fullName evidence="1">Uncharacterized protein</fullName>
    </submittedName>
</protein>
<dbReference type="Proteomes" id="UP000005709">
    <property type="component" value="Unassembled WGS sequence"/>
</dbReference>
<dbReference type="EMBL" id="ACYG01000024">
    <property type="protein sequence ID" value="EEV17620.1"/>
    <property type="molecule type" value="Genomic_DNA"/>
</dbReference>
<organism evidence="1 2">
    <name type="scientific">Campylobacter gracilis RM3268</name>
    <dbReference type="NCBI Taxonomy" id="553220"/>
    <lineage>
        <taxon>Bacteria</taxon>
        <taxon>Pseudomonadati</taxon>
        <taxon>Campylobacterota</taxon>
        <taxon>Epsilonproteobacteria</taxon>
        <taxon>Campylobacterales</taxon>
        <taxon>Campylobacteraceae</taxon>
        <taxon>Campylobacter</taxon>
    </lineage>
</organism>
<evidence type="ECO:0000313" key="1">
    <source>
        <dbReference type="EMBL" id="EEV17620.1"/>
    </source>
</evidence>
<accession>C8PHK6</accession>
<evidence type="ECO:0000313" key="2">
    <source>
        <dbReference type="Proteomes" id="UP000005709"/>
    </source>
</evidence>
<reference evidence="1 2" key="1">
    <citation type="submission" date="2009-07" db="EMBL/GenBank/DDBJ databases">
        <authorList>
            <person name="Madupu R."/>
            <person name="Sebastian Y."/>
            <person name="Durkin A.S."/>
            <person name="Torralba M."/>
            <person name="Methe B."/>
            <person name="Sutton G.G."/>
            <person name="Strausberg R.L."/>
            <person name="Nelson K.E."/>
        </authorList>
    </citation>
    <scope>NUCLEOTIDE SEQUENCE [LARGE SCALE GENOMIC DNA]</scope>
    <source>
        <strain evidence="1 2">RM3268</strain>
    </source>
</reference>
<proteinExistence type="predicted"/>
<dbReference type="AlphaFoldDB" id="C8PHK6"/>
<name>C8PHK6_9BACT</name>
<sequence length="38" mass="4586">MDRQIARHQRRTMAANFKHNLQAENPPSAKCEFLKFYH</sequence>
<keyword evidence="2" id="KW-1185">Reference proteome</keyword>